<organism evidence="1 2">
    <name type="scientific">Coccidioides immitis H538.4</name>
    <dbReference type="NCBI Taxonomy" id="396776"/>
    <lineage>
        <taxon>Eukaryota</taxon>
        <taxon>Fungi</taxon>
        <taxon>Dikarya</taxon>
        <taxon>Ascomycota</taxon>
        <taxon>Pezizomycotina</taxon>
        <taxon>Eurotiomycetes</taxon>
        <taxon>Eurotiomycetidae</taxon>
        <taxon>Onygenales</taxon>
        <taxon>Onygenaceae</taxon>
        <taxon>Coccidioides</taxon>
    </lineage>
</organism>
<proteinExistence type="predicted"/>
<dbReference type="VEuPathDB" id="FungiDB:CIHG_02642"/>
<evidence type="ECO:0000313" key="1">
    <source>
        <dbReference type="EMBL" id="KMU84858.1"/>
    </source>
</evidence>
<accession>A0A0J8UCB0</accession>
<dbReference type="AlphaFoldDB" id="A0A0J8UCB0"/>
<evidence type="ECO:0000313" key="2">
    <source>
        <dbReference type="Proteomes" id="UP000054563"/>
    </source>
</evidence>
<reference evidence="2" key="1">
    <citation type="journal article" date="2010" name="Genome Res.">
        <title>Population genomic sequencing of Coccidioides fungi reveals recent hybridization and transposon control.</title>
        <authorList>
            <person name="Neafsey D.E."/>
            <person name="Barker B.M."/>
            <person name="Sharpton T.J."/>
            <person name="Stajich J.E."/>
            <person name="Park D.J."/>
            <person name="Whiston E."/>
            <person name="Hung C.-Y."/>
            <person name="McMahan C."/>
            <person name="White J."/>
            <person name="Sykes S."/>
            <person name="Heiman D."/>
            <person name="Young S."/>
            <person name="Zeng Q."/>
            <person name="Abouelleil A."/>
            <person name="Aftuck L."/>
            <person name="Bessette D."/>
            <person name="Brown A."/>
            <person name="FitzGerald M."/>
            <person name="Lui A."/>
            <person name="Macdonald J.P."/>
            <person name="Priest M."/>
            <person name="Orbach M.J."/>
            <person name="Galgiani J.N."/>
            <person name="Kirkland T.N."/>
            <person name="Cole G.T."/>
            <person name="Birren B.W."/>
            <person name="Henn M.R."/>
            <person name="Taylor J.W."/>
            <person name="Rounsley S.D."/>
        </authorList>
    </citation>
    <scope>NUCLEOTIDE SEQUENCE [LARGE SCALE GENOMIC DNA]</scope>
    <source>
        <strain evidence="2">H538.4</strain>
    </source>
</reference>
<dbReference type="STRING" id="396776.A0A0J8UCB0"/>
<dbReference type="EMBL" id="DS016986">
    <property type="protein sequence ID" value="KMU84858.1"/>
    <property type="molecule type" value="Genomic_DNA"/>
</dbReference>
<protein>
    <submittedName>
        <fullName evidence="1">Uncharacterized protein</fullName>
    </submittedName>
</protein>
<name>A0A0J8UCB0_COCIT</name>
<dbReference type="Proteomes" id="UP000054563">
    <property type="component" value="Unassembled WGS sequence"/>
</dbReference>
<gene>
    <name evidence="1" type="ORF">CIHG_02642</name>
</gene>
<sequence length="447" mass="50084">MPQLVPFTPDMQRGQGFNTFLQEPCVRGAVTVTSSGFESKQFKADYESSLIESYEKLVQSLDISAGAAVSGWGQSAKVDAKYLDRTEVRVSVQQQGSVDNVYNFNKLNSGNLASTYGDRFIADFIRGGLFLARVSITVKNTSSKKEISEAWLLGTDFPLLEMVMRLTTAEVAFNAYGAEGKVTEGVKSAVEKIQKNSHVSIKIHEMTGTQSEGGPTTKTEAAGSDLLAVKARADKFYDDAHAGKHTYILPLEKFKQGLLQKQELERQRIEEVDKIKQRALDISKKPDTATAPPTHTRPETFRFQVYEAIKTVIYIVQSIPKPDDNWTDTIDKYLASGAKQRFKIQVYDFDQVLGTTVVSFGKHRRSDEYHCLIGERLQNYNDWKEESHFWVFPEAIHGVADTAILAYGTRAKRYLRLQEGDPSDLSQVSGRPFFYFHTAFDPAAGSY</sequence>